<keyword evidence="2" id="KW-0238">DNA-binding</keyword>
<dbReference type="PROSITE" id="PS50042">
    <property type="entry name" value="CNMP_BINDING_3"/>
    <property type="match status" value="1"/>
</dbReference>
<evidence type="ECO:0000256" key="1">
    <source>
        <dbReference type="ARBA" id="ARBA00023015"/>
    </source>
</evidence>
<dbReference type="CDD" id="cd00092">
    <property type="entry name" value="HTH_CRP"/>
    <property type="match status" value="1"/>
</dbReference>
<evidence type="ECO:0000256" key="3">
    <source>
        <dbReference type="ARBA" id="ARBA00023163"/>
    </source>
</evidence>
<evidence type="ECO:0000313" key="7">
    <source>
        <dbReference type="Proteomes" id="UP000003257"/>
    </source>
</evidence>
<dbReference type="CDD" id="cd00038">
    <property type="entry name" value="CAP_ED"/>
    <property type="match status" value="1"/>
</dbReference>
<dbReference type="PANTHER" id="PTHR24567">
    <property type="entry name" value="CRP FAMILY TRANSCRIPTIONAL REGULATORY PROTEIN"/>
    <property type="match status" value="1"/>
</dbReference>
<name>A0ABP2DB08_9RHOB</name>
<dbReference type="InterPro" id="IPR050397">
    <property type="entry name" value="Env_Response_Regulators"/>
</dbReference>
<keyword evidence="1" id="KW-0805">Transcription regulation</keyword>
<evidence type="ECO:0000259" key="5">
    <source>
        <dbReference type="PROSITE" id="PS51063"/>
    </source>
</evidence>
<dbReference type="InterPro" id="IPR018490">
    <property type="entry name" value="cNMP-bd_dom_sf"/>
</dbReference>
<dbReference type="Gene3D" id="2.60.120.10">
    <property type="entry name" value="Jelly Rolls"/>
    <property type="match status" value="1"/>
</dbReference>
<dbReference type="PRINTS" id="PR00034">
    <property type="entry name" value="HTHCRP"/>
</dbReference>
<dbReference type="PROSITE" id="PS00042">
    <property type="entry name" value="HTH_CRP_1"/>
    <property type="match status" value="1"/>
</dbReference>
<accession>A0ABP2DB08</accession>
<feature type="domain" description="HTH crp-type" evidence="5">
    <location>
        <begin position="143"/>
        <end position="217"/>
    </location>
</feature>
<comment type="caution">
    <text evidence="6">The sequence shown here is derived from an EMBL/GenBank/DDBJ whole genome shotgun (WGS) entry which is preliminary data.</text>
</comment>
<dbReference type="InterPro" id="IPR036388">
    <property type="entry name" value="WH-like_DNA-bd_sf"/>
</dbReference>
<dbReference type="PANTHER" id="PTHR24567:SF75">
    <property type="entry name" value="FUMARATE AND NITRATE REDUCTION REGULATORY PROTEIN"/>
    <property type="match status" value="1"/>
</dbReference>
<dbReference type="InterPro" id="IPR036390">
    <property type="entry name" value="WH_DNA-bd_sf"/>
</dbReference>
<dbReference type="Pfam" id="PF13545">
    <property type="entry name" value="HTH_Crp_2"/>
    <property type="match status" value="1"/>
</dbReference>
<protein>
    <submittedName>
        <fullName evidence="6">Fumarate and nitrate reduction regulatory protein</fullName>
    </submittedName>
</protein>
<dbReference type="EMBL" id="ABID01000001">
    <property type="protein sequence ID" value="EDQ05413.1"/>
    <property type="molecule type" value="Genomic_DNA"/>
</dbReference>
<feature type="domain" description="Cyclic nucleotide-binding" evidence="4">
    <location>
        <begin position="36"/>
        <end position="82"/>
    </location>
</feature>
<reference evidence="6 7" key="1">
    <citation type="submission" date="2007-11" db="EMBL/GenBank/DDBJ databases">
        <authorList>
            <person name="Wagner-Dobler I."/>
            <person name="Ferriera S."/>
            <person name="Johnson J."/>
            <person name="Kravitz S."/>
            <person name="Beeson K."/>
            <person name="Sutton G."/>
            <person name="Rogers Y.-H."/>
            <person name="Friedman R."/>
            <person name="Frazier M."/>
            <person name="Venter J.C."/>
        </authorList>
    </citation>
    <scope>NUCLEOTIDE SEQUENCE [LARGE SCALE GENOMIC DNA]</scope>
    <source>
        <strain evidence="6 7">HEL-45</strain>
    </source>
</reference>
<dbReference type="RefSeq" id="WP_007117483.1">
    <property type="nucleotide sequence ID" value="NZ_ABID01000001.1"/>
</dbReference>
<dbReference type="InterPro" id="IPR000595">
    <property type="entry name" value="cNMP-bd_dom"/>
</dbReference>
<evidence type="ECO:0000256" key="2">
    <source>
        <dbReference type="ARBA" id="ARBA00023125"/>
    </source>
</evidence>
<proteinExistence type="predicted"/>
<dbReference type="SUPFAM" id="SSF46785">
    <property type="entry name" value="Winged helix' DNA-binding domain"/>
    <property type="match status" value="1"/>
</dbReference>
<sequence>MYVTLFNEFAPATIVSVPSRQQNGAAGSPSRKSQGAGAHLFREGDAAASIYEIVSGVFRLTRVLGNGRRQVIAFGFPGDTIGFPKGACHHTDCEAITAAEVIVHRRNALDTVDGDHETHQRLLNAALREISAMQDHFMMLARKSAKEKMASFLVTLAERNGTPIGGYTSCSLPMSRADIADFLGLTVETVSRTLTRLRKENMIALENPQTVLIRDMRALISASQVSE</sequence>
<dbReference type="SMART" id="SM00100">
    <property type="entry name" value="cNMP"/>
    <property type="match status" value="1"/>
</dbReference>
<dbReference type="SUPFAM" id="SSF51206">
    <property type="entry name" value="cAMP-binding domain-like"/>
    <property type="match status" value="1"/>
</dbReference>
<dbReference type="InterPro" id="IPR014710">
    <property type="entry name" value="RmlC-like_jellyroll"/>
</dbReference>
<dbReference type="SMART" id="SM00419">
    <property type="entry name" value="HTH_CRP"/>
    <property type="match status" value="1"/>
</dbReference>
<gene>
    <name evidence="6" type="ORF">OIHEL45_01345</name>
</gene>
<dbReference type="InterPro" id="IPR012318">
    <property type="entry name" value="HTH_CRP"/>
</dbReference>
<keyword evidence="3" id="KW-0804">Transcription</keyword>
<dbReference type="PROSITE" id="PS51063">
    <property type="entry name" value="HTH_CRP_2"/>
    <property type="match status" value="1"/>
</dbReference>
<dbReference type="Proteomes" id="UP000003257">
    <property type="component" value="Unassembled WGS sequence"/>
</dbReference>
<dbReference type="InterPro" id="IPR018335">
    <property type="entry name" value="Tscrpt_reg_HTH_Crp-type_CS"/>
</dbReference>
<evidence type="ECO:0000259" key="4">
    <source>
        <dbReference type="PROSITE" id="PS50042"/>
    </source>
</evidence>
<evidence type="ECO:0000313" key="6">
    <source>
        <dbReference type="EMBL" id="EDQ05413.1"/>
    </source>
</evidence>
<organism evidence="6 7">
    <name type="scientific">Sulfitobacter indolifex HEL-45</name>
    <dbReference type="NCBI Taxonomy" id="391624"/>
    <lineage>
        <taxon>Bacteria</taxon>
        <taxon>Pseudomonadati</taxon>
        <taxon>Pseudomonadota</taxon>
        <taxon>Alphaproteobacteria</taxon>
        <taxon>Rhodobacterales</taxon>
        <taxon>Roseobacteraceae</taxon>
        <taxon>Sulfitobacter</taxon>
    </lineage>
</organism>
<dbReference type="Pfam" id="PF00027">
    <property type="entry name" value="cNMP_binding"/>
    <property type="match status" value="1"/>
</dbReference>
<keyword evidence="7" id="KW-1185">Reference proteome</keyword>
<dbReference type="Gene3D" id="1.10.10.10">
    <property type="entry name" value="Winged helix-like DNA-binding domain superfamily/Winged helix DNA-binding domain"/>
    <property type="match status" value="1"/>
</dbReference>